<dbReference type="Pfam" id="PF12836">
    <property type="entry name" value="HHH_3"/>
    <property type="match status" value="1"/>
</dbReference>
<keyword evidence="4" id="KW-1185">Reference proteome</keyword>
<dbReference type="GO" id="GO:0006281">
    <property type="term" value="P:DNA repair"/>
    <property type="evidence" value="ECO:0007669"/>
    <property type="project" value="InterPro"/>
</dbReference>
<dbReference type="GO" id="GO:0003677">
    <property type="term" value="F:DNA binding"/>
    <property type="evidence" value="ECO:0007669"/>
    <property type="project" value="InterPro"/>
</dbReference>
<proteinExistence type="predicted"/>
<evidence type="ECO:0000256" key="1">
    <source>
        <dbReference type="SAM" id="Phobius"/>
    </source>
</evidence>
<evidence type="ECO:0000259" key="2">
    <source>
        <dbReference type="SMART" id="SM00278"/>
    </source>
</evidence>
<organism evidence="3 4">
    <name type="scientific">Desmospora activa DSM 45169</name>
    <dbReference type="NCBI Taxonomy" id="1121389"/>
    <lineage>
        <taxon>Bacteria</taxon>
        <taxon>Bacillati</taxon>
        <taxon>Bacillota</taxon>
        <taxon>Bacilli</taxon>
        <taxon>Bacillales</taxon>
        <taxon>Thermoactinomycetaceae</taxon>
        <taxon>Desmospora</taxon>
    </lineage>
</organism>
<evidence type="ECO:0000313" key="3">
    <source>
        <dbReference type="EMBL" id="PTM59546.1"/>
    </source>
</evidence>
<dbReference type="GO" id="GO:0015628">
    <property type="term" value="P:protein secretion by the type II secretion system"/>
    <property type="evidence" value="ECO:0007669"/>
    <property type="project" value="TreeGrafter"/>
</dbReference>
<keyword evidence="1" id="KW-1133">Transmembrane helix</keyword>
<evidence type="ECO:0000313" key="4">
    <source>
        <dbReference type="Proteomes" id="UP000241639"/>
    </source>
</evidence>
<dbReference type="PANTHER" id="PTHR21180:SF32">
    <property type="entry name" value="ENDONUCLEASE_EXONUCLEASE_PHOSPHATASE FAMILY DOMAIN-CONTAINING PROTEIN 1"/>
    <property type="match status" value="1"/>
</dbReference>
<dbReference type="InterPro" id="IPR019554">
    <property type="entry name" value="Soluble_ligand-bd"/>
</dbReference>
<dbReference type="InterPro" id="IPR003583">
    <property type="entry name" value="Hlx-hairpin-Hlx_DNA-bd_motif"/>
</dbReference>
<dbReference type="InterPro" id="IPR010994">
    <property type="entry name" value="RuvA_2-like"/>
</dbReference>
<feature type="domain" description="Helix-hairpin-helix DNA-binding motif class 1" evidence="2">
    <location>
        <begin position="161"/>
        <end position="180"/>
    </location>
</feature>
<protein>
    <submittedName>
        <fullName evidence="3">Competence protein ComEA</fullName>
    </submittedName>
</protein>
<dbReference type="SMART" id="SM00278">
    <property type="entry name" value="HhH1"/>
    <property type="match status" value="2"/>
</dbReference>
<dbReference type="RefSeq" id="WP_170105376.1">
    <property type="nucleotide sequence ID" value="NZ_PZZP01000001.1"/>
</dbReference>
<dbReference type="AlphaFoldDB" id="A0A2T4ZCD8"/>
<keyword evidence="1" id="KW-0812">Transmembrane</keyword>
<dbReference type="SUPFAM" id="SSF47781">
    <property type="entry name" value="RuvA domain 2-like"/>
    <property type="match status" value="1"/>
</dbReference>
<sequence length="214" mass="22980">MWVDAWSSREKKLAITAGALGLAVVGMTLFWWWGGNEGKKGDTELQADSYQPLQSQEEQKSEQVEDAVELVVDVKGAIKEPGVYRLEAGSRVKDAIKQAGGPTKEADMNVVNLAQPLTDGMALYIPVEGEEPTGVMMQEDSPASAGSGQTGPINLNTATQEQLESLNGIGPAKAEAILRHREEHGPFSSVDELVQVSGIGEKTVEQLRDQVAVH</sequence>
<dbReference type="Gene3D" id="1.10.150.280">
    <property type="entry name" value="AF1531-like domain"/>
    <property type="match status" value="1"/>
</dbReference>
<dbReference type="PANTHER" id="PTHR21180">
    <property type="entry name" value="ENDONUCLEASE/EXONUCLEASE/PHOSPHATASE FAMILY DOMAIN-CONTAINING PROTEIN 1"/>
    <property type="match status" value="1"/>
</dbReference>
<feature type="domain" description="Helix-hairpin-helix DNA-binding motif class 1" evidence="2">
    <location>
        <begin position="191"/>
        <end position="210"/>
    </location>
</feature>
<dbReference type="NCBIfam" id="TIGR00426">
    <property type="entry name" value="competence protein ComEA helix-hairpin-helix repeat region"/>
    <property type="match status" value="1"/>
</dbReference>
<dbReference type="Pfam" id="PF10531">
    <property type="entry name" value="SLBB"/>
    <property type="match status" value="1"/>
</dbReference>
<gene>
    <name evidence="3" type="ORF">C8J48_2170</name>
</gene>
<keyword evidence="1" id="KW-0472">Membrane</keyword>
<dbReference type="InterPro" id="IPR004509">
    <property type="entry name" value="Competence_ComEA_HhH"/>
</dbReference>
<comment type="caution">
    <text evidence="3">The sequence shown here is derived from an EMBL/GenBank/DDBJ whole genome shotgun (WGS) entry which is preliminary data.</text>
</comment>
<dbReference type="EMBL" id="PZZP01000001">
    <property type="protein sequence ID" value="PTM59546.1"/>
    <property type="molecule type" value="Genomic_DNA"/>
</dbReference>
<dbReference type="GO" id="GO:0015627">
    <property type="term" value="C:type II protein secretion system complex"/>
    <property type="evidence" value="ECO:0007669"/>
    <property type="project" value="TreeGrafter"/>
</dbReference>
<dbReference type="Proteomes" id="UP000241639">
    <property type="component" value="Unassembled WGS sequence"/>
</dbReference>
<accession>A0A2T4ZCD8</accession>
<dbReference type="InterPro" id="IPR051675">
    <property type="entry name" value="Endo/Exo/Phosphatase_dom_1"/>
</dbReference>
<feature type="transmembrane region" description="Helical" evidence="1">
    <location>
        <begin position="12"/>
        <end position="33"/>
    </location>
</feature>
<reference evidence="3 4" key="1">
    <citation type="submission" date="2018-04" db="EMBL/GenBank/DDBJ databases">
        <title>Genomic Encyclopedia of Archaeal and Bacterial Type Strains, Phase II (KMG-II): from individual species to whole genera.</title>
        <authorList>
            <person name="Goeker M."/>
        </authorList>
    </citation>
    <scope>NUCLEOTIDE SEQUENCE [LARGE SCALE GENOMIC DNA]</scope>
    <source>
        <strain evidence="3 4">DSM 45169</strain>
    </source>
</reference>
<name>A0A2T4ZCD8_9BACL</name>